<accession>A0AAV4MD05</accession>
<dbReference type="EMBL" id="BPLR01002129">
    <property type="protein sequence ID" value="GIX70299.1"/>
    <property type="molecule type" value="Genomic_DNA"/>
</dbReference>
<reference evidence="1 2" key="1">
    <citation type="submission" date="2021-06" db="EMBL/GenBank/DDBJ databases">
        <title>Caerostris extrusa draft genome.</title>
        <authorList>
            <person name="Kono N."/>
            <person name="Arakawa K."/>
        </authorList>
    </citation>
    <scope>NUCLEOTIDE SEQUENCE [LARGE SCALE GENOMIC DNA]</scope>
</reference>
<proteinExistence type="predicted"/>
<evidence type="ECO:0000313" key="2">
    <source>
        <dbReference type="Proteomes" id="UP001054945"/>
    </source>
</evidence>
<dbReference type="AlphaFoldDB" id="A0AAV4MD05"/>
<dbReference type="Proteomes" id="UP001054945">
    <property type="component" value="Unassembled WGS sequence"/>
</dbReference>
<protein>
    <submittedName>
        <fullName evidence="1">Uncharacterized protein</fullName>
    </submittedName>
</protein>
<name>A0AAV4MD05_CAEEX</name>
<organism evidence="1 2">
    <name type="scientific">Caerostris extrusa</name>
    <name type="common">Bark spider</name>
    <name type="synonym">Caerostris bankana</name>
    <dbReference type="NCBI Taxonomy" id="172846"/>
    <lineage>
        <taxon>Eukaryota</taxon>
        <taxon>Metazoa</taxon>
        <taxon>Ecdysozoa</taxon>
        <taxon>Arthropoda</taxon>
        <taxon>Chelicerata</taxon>
        <taxon>Arachnida</taxon>
        <taxon>Araneae</taxon>
        <taxon>Araneomorphae</taxon>
        <taxon>Entelegynae</taxon>
        <taxon>Araneoidea</taxon>
        <taxon>Araneidae</taxon>
        <taxon>Caerostris</taxon>
    </lineage>
</organism>
<comment type="caution">
    <text evidence="1">The sequence shown here is derived from an EMBL/GenBank/DDBJ whole genome shotgun (WGS) entry which is preliminary data.</text>
</comment>
<sequence>MATSYPKYSLANIRLSYYYHHLPLQCSVTNRNSSPIHEKVLPKAIKEDGLYHQPGNIMRHAEKFLANPGEGPPESNKRRRFISSTGGILCGTRKLVLLVIRSSDMPGPLYVPFLQSILVFTTAPRLKPGEGPPESNKRTSGLYHQPGNIMRHAEVGFCLSLDRDMPGPLYVPFLQSILVFTTARRLEARMS</sequence>
<evidence type="ECO:0000313" key="1">
    <source>
        <dbReference type="EMBL" id="GIX70299.1"/>
    </source>
</evidence>
<gene>
    <name evidence="1" type="ORF">CEXT_248401</name>
</gene>
<keyword evidence="2" id="KW-1185">Reference proteome</keyword>